<dbReference type="AlphaFoldDB" id="A0AA88NBN2"/>
<proteinExistence type="predicted"/>
<feature type="region of interest" description="Disordered" evidence="1">
    <location>
        <begin position="1"/>
        <end position="51"/>
    </location>
</feature>
<name>A0AA88NBN2_CHASR</name>
<organism evidence="2 3">
    <name type="scientific">Channa striata</name>
    <name type="common">Snakehead murrel</name>
    <name type="synonym">Ophicephalus striatus</name>
    <dbReference type="NCBI Taxonomy" id="64152"/>
    <lineage>
        <taxon>Eukaryota</taxon>
        <taxon>Metazoa</taxon>
        <taxon>Chordata</taxon>
        <taxon>Craniata</taxon>
        <taxon>Vertebrata</taxon>
        <taxon>Euteleostomi</taxon>
        <taxon>Actinopterygii</taxon>
        <taxon>Neopterygii</taxon>
        <taxon>Teleostei</taxon>
        <taxon>Neoteleostei</taxon>
        <taxon>Acanthomorphata</taxon>
        <taxon>Anabantaria</taxon>
        <taxon>Anabantiformes</taxon>
        <taxon>Channoidei</taxon>
        <taxon>Channidae</taxon>
        <taxon>Channa</taxon>
    </lineage>
</organism>
<feature type="compositionally biased region" description="Basic and acidic residues" evidence="1">
    <location>
        <begin position="1"/>
        <end position="14"/>
    </location>
</feature>
<sequence>MSDKANSEDAEPNHRITANHSSWDRVRRREREREAEEQPEQRAKENSCWITGPSGDQPVSFFFAKLLTTSHIEPARQGSHKWTFMAAAL</sequence>
<keyword evidence="3" id="KW-1185">Reference proteome</keyword>
<protein>
    <submittedName>
        <fullName evidence="2">Uncharacterized protein</fullName>
    </submittedName>
</protein>
<evidence type="ECO:0000313" key="3">
    <source>
        <dbReference type="Proteomes" id="UP001187415"/>
    </source>
</evidence>
<evidence type="ECO:0000256" key="1">
    <source>
        <dbReference type="SAM" id="MobiDB-lite"/>
    </source>
</evidence>
<evidence type="ECO:0000313" key="2">
    <source>
        <dbReference type="EMBL" id="KAK2850981.1"/>
    </source>
</evidence>
<gene>
    <name evidence="2" type="ORF">Q5P01_007257</name>
</gene>
<dbReference type="Proteomes" id="UP001187415">
    <property type="component" value="Unassembled WGS sequence"/>
</dbReference>
<comment type="caution">
    <text evidence="2">The sequence shown here is derived from an EMBL/GenBank/DDBJ whole genome shotgun (WGS) entry which is preliminary data.</text>
</comment>
<accession>A0AA88NBN2</accession>
<reference evidence="2" key="1">
    <citation type="submission" date="2023-07" db="EMBL/GenBank/DDBJ databases">
        <title>Chromosome-level Genome Assembly of Striped Snakehead (Channa striata).</title>
        <authorList>
            <person name="Liu H."/>
        </authorList>
    </citation>
    <scope>NUCLEOTIDE SEQUENCE</scope>
    <source>
        <strain evidence="2">Gz</strain>
        <tissue evidence="2">Muscle</tissue>
    </source>
</reference>
<feature type="compositionally biased region" description="Basic and acidic residues" evidence="1">
    <location>
        <begin position="22"/>
        <end position="45"/>
    </location>
</feature>
<dbReference type="EMBL" id="JAUPFM010000005">
    <property type="protein sequence ID" value="KAK2850981.1"/>
    <property type="molecule type" value="Genomic_DNA"/>
</dbReference>